<gene>
    <name evidence="2" type="ORF">FHS59_000377</name>
</gene>
<protein>
    <submittedName>
        <fullName evidence="2">DNA-binding LytR/AlgR family response regulator</fullName>
    </submittedName>
</protein>
<dbReference type="Gene3D" id="2.40.50.1020">
    <property type="entry name" value="LytTr DNA-binding domain"/>
    <property type="match status" value="1"/>
</dbReference>
<keyword evidence="3" id="KW-1185">Reference proteome</keyword>
<keyword evidence="2" id="KW-0238">DNA-binding</keyword>
<accession>A0A841M9Z8</accession>
<dbReference type="Pfam" id="PF04397">
    <property type="entry name" value="LytTR"/>
    <property type="match status" value="1"/>
</dbReference>
<evidence type="ECO:0000313" key="3">
    <source>
        <dbReference type="Proteomes" id="UP000588604"/>
    </source>
</evidence>
<sequence length="92" mass="10473">MECCWFGADFIFLVEALGNYFKVFHQSGMMICPEKISELEERLAQGKFLRVHKSYLVNTAKIQTIEGNRIKIDGNEIPIGQTYRAEVSSLLG</sequence>
<feature type="domain" description="HTH LytTR-type" evidence="1">
    <location>
        <begin position="11"/>
        <end position="92"/>
    </location>
</feature>
<dbReference type="EMBL" id="JACIJO010000001">
    <property type="protein sequence ID" value="MBB6324762.1"/>
    <property type="molecule type" value="Genomic_DNA"/>
</dbReference>
<dbReference type="GO" id="GO:0003677">
    <property type="term" value="F:DNA binding"/>
    <property type="evidence" value="ECO:0007669"/>
    <property type="project" value="UniProtKB-KW"/>
</dbReference>
<evidence type="ECO:0000259" key="1">
    <source>
        <dbReference type="PROSITE" id="PS50930"/>
    </source>
</evidence>
<dbReference type="Proteomes" id="UP000588604">
    <property type="component" value="Unassembled WGS sequence"/>
</dbReference>
<dbReference type="InterPro" id="IPR007492">
    <property type="entry name" value="LytTR_DNA-bd_dom"/>
</dbReference>
<dbReference type="PROSITE" id="PS50930">
    <property type="entry name" value="HTH_LYTTR"/>
    <property type="match status" value="1"/>
</dbReference>
<organism evidence="2 3">
    <name type="scientific">Algoriphagus iocasae</name>
    <dbReference type="NCBI Taxonomy" id="1836499"/>
    <lineage>
        <taxon>Bacteria</taxon>
        <taxon>Pseudomonadati</taxon>
        <taxon>Bacteroidota</taxon>
        <taxon>Cytophagia</taxon>
        <taxon>Cytophagales</taxon>
        <taxon>Cyclobacteriaceae</taxon>
        <taxon>Algoriphagus</taxon>
    </lineage>
</organism>
<evidence type="ECO:0000313" key="2">
    <source>
        <dbReference type="EMBL" id="MBB6324762.1"/>
    </source>
</evidence>
<proteinExistence type="predicted"/>
<dbReference type="SMART" id="SM00850">
    <property type="entry name" value="LytTR"/>
    <property type="match status" value="1"/>
</dbReference>
<name>A0A841M9Z8_9BACT</name>
<reference evidence="2 3" key="1">
    <citation type="submission" date="2020-08" db="EMBL/GenBank/DDBJ databases">
        <title>Genomic Encyclopedia of Type Strains, Phase IV (KMG-IV): sequencing the most valuable type-strain genomes for metagenomic binning, comparative biology and taxonomic classification.</title>
        <authorList>
            <person name="Goeker M."/>
        </authorList>
    </citation>
    <scope>NUCLEOTIDE SEQUENCE [LARGE SCALE GENOMIC DNA]</scope>
    <source>
        <strain evidence="2 3">DSM 102044</strain>
    </source>
</reference>
<dbReference type="AlphaFoldDB" id="A0A841M9Z8"/>
<comment type="caution">
    <text evidence="2">The sequence shown here is derived from an EMBL/GenBank/DDBJ whole genome shotgun (WGS) entry which is preliminary data.</text>
</comment>
<dbReference type="RefSeq" id="WP_317168127.1">
    <property type="nucleotide sequence ID" value="NZ_JACIJO010000001.1"/>
</dbReference>